<sequence length="51" mass="5801">AQAPPSRCRYCGRAIYWESLPGGKKRPVDAVDLDSHLCLNRPRKRKNHPGE</sequence>
<feature type="non-terminal residue" evidence="1">
    <location>
        <position position="1"/>
    </location>
</feature>
<comment type="caution">
    <text evidence="1">The sequence shown here is derived from an EMBL/GenBank/DDBJ whole genome shotgun (WGS) entry which is preliminary data.</text>
</comment>
<organism evidence="1">
    <name type="scientific">marine sediment metagenome</name>
    <dbReference type="NCBI Taxonomy" id="412755"/>
    <lineage>
        <taxon>unclassified sequences</taxon>
        <taxon>metagenomes</taxon>
        <taxon>ecological metagenomes</taxon>
    </lineage>
</organism>
<evidence type="ECO:0000313" key="1">
    <source>
        <dbReference type="EMBL" id="KKL74493.1"/>
    </source>
</evidence>
<proteinExistence type="predicted"/>
<reference evidence="1" key="1">
    <citation type="journal article" date="2015" name="Nature">
        <title>Complex archaea that bridge the gap between prokaryotes and eukaryotes.</title>
        <authorList>
            <person name="Spang A."/>
            <person name="Saw J.H."/>
            <person name="Jorgensen S.L."/>
            <person name="Zaremba-Niedzwiedzka K."/>
            <person name="Martijn J."/>
            <person name="Lind A.E."/>
            <person name="van Eijk R."/>
            <person name="Schleper C."/>
            <person name="Guy L."/>
            <person name="Ettema T.J."/>
        </authorList>
    </citation>
    <scope>NUCLEOTIDE SEQUENCE</scope>
</reference>
<protein>
    <submittedName>
        <fullName evidence="1">Uncharacterized protein</fullName>
    </submittedName>
</protein>
<dbReference type="AlphaFoldDB" id="A0A0F9EK42"/>
<gene>
    <name evidence="1" type="ORF">LCGC14_2064370</name>
</gene>
<accession>A0A0F9EK42</accession>
<name>A0A0F9EK42_9ZZZZ</name>
<dbReference type="EMBL" id="LAZR01024633">
    <property type="protein sequence ID" value="KKL74493.1"/>
    <property type="molecule type" value="Genomic_DNA"/>
</dbReference>